<feature type="transmembrane region" description="Helical" evidence="11">
    <location>
        <begin position="156"/>
        <end position="178"/>
    </location>
</feature>
<dbReference type="InterPro" id="IPR036640">
    <property type="entry name" value="ABC1_TM_sf"/>
</dbReference>
<keyword evidence="7" id="KW-0067">ATP-binding</keyword>
<dbReference type="FunFam" id="1.20.1560.10:FF:000002">
    <property type="entry name" value="ABC transporter C family member 5"/>
    <property type="match status" value="1"/>
</dbReference>
<dbReference type="EMBL" id="AP019870">
    <property type="protein sequence ID" value="BBN11593.1"/>
    <property type="molecule type" value="Genomic_DNA"/>
</dbReference>
<evidence type="ECO:0000256" key="2">
    <source>
        <dbReference type="ARBA" id="ARBA00009726"/>
    </source>
</evidence>
<dbReference type="InterPro" id="IPR050173">
    <property type="entry name" value="ABC_transporter_C-like"/>
</dbReference>
<name>A0A176VRA4_MARPO</name>
<feature type="transmembrane region" description="Helical" evidence="11">
    <location>
        <begin position="1006"/>
        <end position="1026"/>
    </location>
</feature>
<dbReference type="PANTHER" id="PTHR24223:SF440">
    <property type="match status" value="1"/>
</dbReference>
<dbReference type="GO" id="GO:0016887">
    <property type="term" value="F:ATP hydrolysis activity"/>
    <property type="evidence" value="ECO:0007669"/>
    <property type="project" value="InterPro"/>
</dbReference>
<dbReference type="SMART" id="SM00382">
    <property type="entry name" value="AAA"/>
    <property type="match status" value="2"/>
</dbReference>
<dbReference type="GO" id="GO:0140359">
    <property type="term" value="F:ABC-type transporter activity"/>
    <property type="evidence" value="ECO:0007669"/>
    <property type="project" value="InterPro"/>
</dbReference>
<dbReference type="CDD" id="cd18580">
    <property type="entry name" value="ABC_6TM_ABCC_D2"/>
    <property type="match status" value="1"/>
</dbReference>
<keyword evidence="5" id="KW-0677">Repeat</keyword>
<evidence type="ECO:0000313" key="17">
    <source>
        <dbReference type="Proteomes" id="UP001162541"/>
    </source>
</evidence>
<keyword evidence="9 11" id="KW-0472">Membrane</keyword>
<dbReference type="InterPro" id="IPR011527">
    <property type="entry name" value="ABC1_TM_dom"/>
</dbReference>
<feature type="compositionally biased region" description="Polar residues" evidence="10">
    <location>
        <begin position="1"/>
        <end position="17"/>
    </location>
</feature>
<feature type="transmembrane region" description="Helical" evidence="11">
    <location>
        <begin position="354"/>
        <end position="378"/>
    </location>
</feature>
<dbReference type="InterPro" id="IPR003593">
    <property type="entry name" value="AAA+_ATPase"/>
</dbReference>
<feature type="region of interest" description="Disordered" evidence="10">
    <location>
        <begin position="1"/>
        <end position="20"/>
    </location>
</feature>
<feature type="transmembrane region" description="Helical" evidence="11">
    <location>
        <begin position="867"/>
        <end position="900"/>
    </location>
</feature>
<dbReference type="FunFam" id="1.20.1560.10:FF:000003">
    <property type="entry name" value="ABC transporter C family member 10"/>
    <property type="match status" value="1"/>
</dbReference>
<dbReference type="InterPro" id="IPR044726">
    <property type="entry name" value="ABCC_6TM_D2"/>
</dbReference>
<dbReference type="FunFam" id="3.40.50.300:FF:000169">
    <property type="entry name" value="ABC transporter C family member 3"/>
    <property type="match status" value="1"/>
</dbReference>
<reference evidence="14" key="2">
    <citation type="journal article" date="2019" name="Curr. Biol.">
        <title>Chromatin organization in early land plants reveals an ancestral association between H3K27me3, transposons, and constitutive heterochromatin.</title>
        <authorList>
            <person name="Montgomery S.A."/>
            <person name="Tanizawa Y."/>
            <person name="Galik B."/>
            <person name="Wang N."/>
            <person name="Ito T."/>
            <person name="Mochizuki T."/>
            <person name="Akimcheva S."/>
            <person name="Bowman J."/>
            <person name="Cognat V."/>
            <person name="Drouard L."/>
            <person name="Ekker H."/>
            <person name="Houng S."/>
            <person name="Kohchi T."/>
            <person name="Lin S."/>
            <person name="Liu L.D."/>
            <person name="Nakamura Y."/>
            <person name="Valeeva L.R."/>
            <person name="Shakirov E.V."/>
            <person name="Shippen D.E."/>
            <person name="Wei W."/>
            <person name="Yagura M."/>
            <person name="Yamaoka S."/>
            <person name="Yamato K.T."/>
            <person name="Liu C."/>
            <person name="Berger F."/>
        </authorList>
    </citation>
    <scope>NUCLEOTIDE SEQUENCE [LARGE SCALE GENOMIC DNA]</scope>
    <source>
        <strain evidence="14">Tak-1</strain>
    </source>
</reference>
<feature type="domain" description="ABC transmembrane type-1" evidence="13">
    <location>
        <begin position="753"/>
        <end position="1032"/>
    </location>
</feature>
<feature type="transmembrane region" description="Helical" evidence="11">
    <location>
        <begin position="810"/>
        <end position="828"/>
    </location>
</feature>
<feature type="region of interest" description="Disordered" evidence="10">
    <location>
        <begin position="663"/>
        <end position="718"/>
    </location>
</feature>
<feature type="transmembrane region" description="Helical" evidence="11">
    <location>
        <begin position="784"/>
        <end position="803"/>
    </location>
</feature>
<gene>
    <name evidence="15" type="ORF">AXG93_961s1030</name>
    <name evidence="14" type="ORF">Mp_5g13220</name>
</gene>
<protein>
    <submittedName>
        <fullName evidence="15">Uncharacterized protein</fullName>
    </submittedName>
</protein>
<feature type="domain" description="ABC transporter" evidence="12">
    <location>
        <begin position="1069"/>
        <end position="1303"/>
    </location>
</feature>
<dbReference type="InterPro" id="IPR003439">
    <property type="entry name" value="ABC_transporter-like_ATP-bd"/>
</dbReference>
<dbReference type="PROSITE" id="PS50929">
    <property type="entry name" value="ABC_TM1F"/>
    <property type="match status" value="2"/>
</dbReference>
<evidence type="ECO:0000256" key="4">
    <source>
        <dbReference type="ARBA" id="ARBA00022692"/>
    </source>
</evidence>
<feature type="transmembrane region" description="Helical" evidence="11">
    <location>
        <begin position="235"/>
        <end position="254"/>
    </location>
</feature>
<evidence type="ECO:0000256" key="5">
    <source>
        <dbReference type="ARBA" id="ARBA00022737"/>
    </source>
</evidence>
<dbReference type="GO" id="GO:0016020">
    <property type="term" value="C:membrane"/>
    <property type="evidence" value="ECO:0007669"/>
    <property type="project" value="UniProtKB-SubCell"/>
</dbReference>
<evidence type="ECO:0000313" key="14">
    <source>
        <dbReference type="EMBL" id="BBN11592.1"/>
    </source>
</evidence>
<reference evidence="17" key="3">
    <citation type="journal article" date="2020" name="Curr. Biol.">
        <title>Chromatin organization in early land plants reveals an ancestral association between H3K27me3, transposons, and constitutive heterochromatin.</title>
        <authorList>
            <person name="Montgomery S.A."/>
            <person name="Tanizawa Y."/>
            <person name="Galik B."/>
            <person name="Wang N."/>
            <person name="Ito T."/>
            <person name="Mochizuki T."/>
            <person name="Akimcheva S."/>
            <person name="Bowman J.L."/>
            <person name="Cognat V."/>
            <person name="Marechal-Drouard L."/>
            <person name="Ekker H."/>
            <person name="Hong S.F."/>
            <person name="Kohchi T."/>
            <person name="Lin S.S."/>
            <person name="Liu L.D."/>
            <person name="Nakamura Y."/>
            <person name="Valeeva L.R."/>
            <person name="Shakirov E.V."/>
            <person name="Shippen D.E."/>
            <person name="Wei W.L."/>
            <person name="Yagura M."/>
            <person name="Yamaoka S."/>
            <person name="Yamato K.T."/>
            <person name="Liu C."/>
            <person name="Berger F."/>
        </authorList>
    </citation>
    <scope>NUCLEOTIDE SEQUENCE [LARGE SCALE GENOMIC DNA]</scope>
    <source>
        <strain evidence="17">Tak-1</strain>
    </source>
</reference>
<dbReference type="FunFam" id="3.40.50.300:FF:000508">
    <property type="entry name" value="ABC transporter C family member 5"/>
    <property type="match status" value="1"/>
</dbReference>
<comment type="similarity">
    <text evidence="2">Belongs to the ABC transporter superfamily. ABCC family. Conjugate transporter (TC 3.A.1.208) subfamily.</text>
</comment>
<reference evidence="15 16" key="1">
    <citation type="submission" date="2016-03" db="EMBL/GenBank/DDBJ databases">
        <title>Mechanisms controlling the formation of the plant cell surface in tip-growing cells are functionally conserved among land plants.</title>
        <authorList>
            <person name="Honkanen S."/>
            <person name="Jones V.A."/>
            <person name="Morieri G."/>
            <person name="Champion C."/>
            <person name="Hetherington A.J."/>
            <person name="Kelly S."/>
            <person name="Saint-Marcoux D."/>
            <person name="Proust H."/>
            <person name="Prescott H."/>
            <person name="Dolan L."/>
        </authorList>
    </citation>
    <scope>NUCLEOTIDE SEQUENCE [LARGE SCALE GENOMIC DNA]</scope>
    <source>
        <strain evidence="16">cv. Tak-1 and cv. Tak-2</strain>
        <tissue evidence="15">Whole gametophyte</tissue>
    </source>
</reference>
<dbReference type="Gene3D" id="3.40.50.300">
    <property type="entry name" value="P-loop containing nucleotide triphosphate hydrolases"/>
    <property type="match status" value="2"/>
</dbReference>
<dbReference type="SUPFAM" id="SSF52540">
    <property type="entry name" value="P-loop containing nucleoside triphosphate hydrolases"/>
    <property type="match status" value="2"/>
</dbReference>
<keyword evidence="8 11" id="KW-1133">Transmembrane helix</keyword>
<dbReference type="EMBL" id="AP019870">
    <property type="protein sequence ID" value="BBN11594.1"/>
    <property type="molecule type" value="Genomic_DNA"/>
</dbReference>
<dbReference type="Pfam" id="PF00664">
    <property type="entry name" value="ABC_membrane"/>
    <property type="match status" value="2"/>
</dbReference>
<feature type="compositionally biased region" description="Polar residues" evidence="10">
    <location>
        <begin position="672"/>
        <end position="695"/>
    </location>
</feature>
<evidence type="ECO:0000256" key="1">
    <source>
        <dbReference type="ARBA" id="ARBA00004141"/>
    </source>
</evidence>
<dbReference type="GO" id="GO:0005524">
    <property type="term" value="F:ATP binding"/>
    <property type="evidence" value="ECO:0007669"/>
    <property type="project" value="UniProtKB-KW"/>
</dbReference>
<feature type="transmembrane region" description="Helical" evidence="11">
    <location>
        <begin position="980"/>
        <end position="1000"/>
    </location>
</feature>
<evidence type="ECO:0000313" key="16">
    <source>
        <dbReference type="Proteomes" id="UP000077202"/>
    </source>
</evidence>
<dbReference type="CDD" id="cd18579">
    <property type="entry name" value="ABC_6TM_ABCC_D1"/>
    <property type="match status" value="1"/>
</dbReference>
<evidence type="ECO:0000256" key="8">
    <source>
        <dbReference type="ARBA" id="ARBA00022989"/>
    </source>
</evidence>
<organism evidence="15 16">
    <name type="scientific">Marchantia polymorpha subsp. ruderalis</name>
    <dbReference type="NCBI Taxonomy" id="1480154"/>
    <lineage>
        <taxon>Eukaryota</taxon>
        <taxon>Viridiplantae</taxon>
        <taxon>Streptophyta</taxon>
        <taxon>Embryophyta</taxon>
        <taxon>Marchantiophyta</taxon>
        <taxon>Marchantiopsida</taxon>
        <taxon>Marchantiidae</taxon>
        <taxon>Marchantiales</taxon>
        <taxon>Marchantiaceae</taxon>
        <taxon>Marchantia</taxon>
    </lineage>
</organism>
<keyword evidence="4 11" id="KW-0812">Transmembrane</keyword>
<dbReference type="Proteomes" id="UP000077202">
    <property type="component" value="Unassembled WGS sequence"/>
</dbReference>
<keyword evidence="16" id="KW-1185">Reference proteome</keyword>
<feature type="domain" description="ABC transmembrane type-1" evidence="13">
    <location>
        <begin position="122"/>
        <end position="398"/>
    </location>
</feature>
<evidence type="ECO:0000256" key="3">
    <source>
        <dbReference type="ARBA" id="ARBA00022448"/>
    </source>
</evidence>
<evidence type="ECO:0000256" key="7">
    <source>
        <dbReference type="ARBA" id="ARBA00022840"/>
    </source>
</evidence>
<dbReference type="Pfam" id="PF00005">
    <property type="entry name" value="ABC_tran"/>
    <property type="match status" value="2"/>
</dbReference>
<dbReference type="InterPro" id="IPR027417">
    <property type="entry name" value="P-loop_NTPase"/>
</dbReference>
<evidence type="ECO:0000256" key="10">
    <source>
        <dbReference type="SAM" id="MobiDB-lite"/>
    </source>
</evidence>
<evidence type="ECO:0000256" key="9">
    <source>
        <dbReference type="ARBA" id="ARBA00023136"/>
    </source>
</evidence>
<dbReference type="CDD" id="cd03244">
    <property type="entry name" value="ABCC_MRP_domain2"/>
    <property type="match status" value="1"/>
</dbReference>
<proteinExistence type="inferred from homology"/>
<accession>A0A176VRA4</accession>
<dbReference type="EMBL" id="AP019870">
    <property type="protein sequence ID" value="BBN11595.1"/>
    <property type="molecule type" value="Genomic_DNA"/>
</dbReference>
<dbReference type="Proteomes" id="UP001162541">
    <property type="component" value="Chromosome 5"/>
</dbReference>
<dbReference type="EMBL" id="LVLJ01002841">
    <property type="protein sequence ID" value="OAE23409.1"/>
    <property type="molecule type" value="Genomic_DNA"/>
</dbReference>
<evidence type="ECO:0000259" key="12">
    <source>
        <dbReference type="PROSITE" id="PS50893"/>
    </source>
</evidence>
<dbReference type="EMBL" id="AP019870">
    <property type="protein sequence ID" value="BBN11592.1"/>
    <property type="molecule type" value="Genomic_DNA"/>
</dbReference>
<evidence type="ECO:0000256" key="6">
    <source>
        <dbReference type="ARBA" id="ARBA00022741"/>
    </source>
</evidence>
<dbReference type="InterPro" id="IPR044746">
    <property type="entry name" value="ABCC_6TM_D1"/>
</dbReference>
<dbReference type="InterPro" id="IPR017871">
    <property type="entry name" value="ABC_transporter-like_CS"/>
</dbReference>
<dbReference type="PROSITE" id="PS00211">
    <property type="entry name" value="ABC_TRANSPORTER_1"/>
    <property type="match status" value="1"/>
</dbReference>
<evidence type="ECO:0000259" key="13">
    <source>
        <dbReference type="PROSITE" id="PS50929"/>
    </source>
</evidence>
<keyword evidence="6" id="KW-0547">Nucleotide-binding</keyword>
<evidence type="ECO:0000256" key="11">
    <source>
        <dbReference type="SAM" id="Phobius"/>
    </source>
</evidence>
<feature type="transmembrane region" description="Helical" evidence="11">
    <location>
        <begin position="120"/>
        <end position="144"/>
    </location>
</feature>
<feature type="transmembrane region" description="Helical" evidence="11">
    <location>
        <begin position="260"/>
        <end position="283"/>
    </location>
</feature>
<feature type="domain" description="ABC transporter" evidence="12">
    <location>
        <begin position="432"/>
        <end position="655"/>
    </location>
</feature>
<comment type="subcellular location">
    <subcellularLocation>
        <location evidence="1">Membrane</location>
        <topology evidence="1">Multi-pass membrane protein</topology>
    </subcellularLocation>
</comment>
<feature type="transmembrane region" description="Helical" evidence="11">
    <location>
        <begin position="331"/>
        <end position="348"/>
    </location>
</feature>
<feature type="transmembrane region" description="Helical" evidence="11">
    <location>
        <begin position="746"/>
        <end position="764"/>
    </location>
</feature>
<dbReference type="Gene3D" id="1.20.1560.10">
    <property type="entry name" value="ABC transporter type 1, transmembrane domain"/>
    <property type="match status" value="2"/>
</dbReference>
<evidence type="ECO:0000313" key="15">
    <source>
        <dbReference type="EMBL" id="OAE23409.1"/>
    </source>
</evidence>
<keyword evidence="3" id="KW-0813">Transport</keyword>
<dbReference type="SUPFAM" id="SSF90123">
    <property type="entry name" value="ABC transporter transmembrane region"/>
    <property type="match status" value="2"/>
</dbReference>
<dbReference type="PANTHER" id="PTHR24223">
    <property type="entry name" value="ATP-BINDING CASSETTE SUB-FAMILY C"/>
    <property type="match status" value="1"/>
</dbReference>
<dbReference type="CDD" id="cd03250">
    <property type="entry name" value="ABCC_MRP_domain1"/>
    <property type="match status" value="1"/>
</dbReference>
<dbReference type="PROSITE" id="PS50893">
    <property type="entry name" value="ABC_TRANSPORTER_2"/>
    <property type="match status" value="2"/>
</dbReference>
<sequence length="1311" mass="144699">MTVGNGRSETNGTNGTNGLKEPLLQQEKIHEREPPSPVAEVTAFEKAGFFSGVWFLWLSPFLKIGGTRTLEPGDVPELAGGDRAQELYQRFDTEWQKLERKPNSLRNALIKTFGWKLAQCGILALIKVSVAYVGPALIASFMNVVAGNQRFPYEGYVLVCVLIVAKIVEATNIHLLSFHSQLLGMQVRSAIISVVYRKSLRLSSSARESYGAGQIVNLMSVDAENMAAVCMWLHYIWAVPLQLCVAGFIVYPVLGLGSVAGFVALLVSGVFSYIFVSLCRQYLNKYMKFRDVRVQALVESLNNMKIIKLQAWDGKFYDKVADARGLEFGQLVNYTMAVALAVLASWVAPIVSCLAAFSFAVYLGQTISASAAFTTITIGRSFQELLRLFPNLAFTLAQSLVSLARLERYLLSVELEADAVERLPLGSSYSAVSVENGSFKWDGDAHAPILHNINVDIDRGSLVFVVGKVGAGKSSFLSALQGEMFKISGKVTTCGSTACVAQTAWIQNATIRENILFGRPLDEERYELVLERCALYPDLAQMTFGDQTEIGERGLNLSGGQKQRIQLARALYQDCDIYLLDDVFSAVDAHTGSHLFKECVLTALAEKTVLLVTHQVEFLPKADLVLVLRDGQIVQAGKYEELLGKGTDLEALVLAHREALEKVDGREENGKEQNQGYEDFTRLSTGHGSKANGNSEAGARRDAQDINEDGTDGKGREGEVARLVEDEHKESGRVSFRVYWKYMTRVAYGLLVLAMVILLAIGQVAQIGGDYWVSMSANYQEGDYAQALNFIFVYAAFCFLNLFFMGARPILSGIVGLLASQSYFFGFLRSVFRAPMSFFDITPTGRILSRATTDQGVVDWFIPNIAFAFIAGAIQLIGSLVVTGLTVWPVLVTVIPLFLFVRNTQRHYLRSSRELTRMDGLTKAPMINHFSETISGFSTIRCFKEQERFIETNIQRINANFKMDFHNYSCMEWLGVRLELAGACYIASTALLLIMAPSGLLAPEKVGLALTYSLTLNLVIYSIAWFSCSLENKMISVERLQQISELPSEAEVHRKDSELPLDWPITGSIELENLKLRYRPTLPLVLKGISLKIRGGEKVGVVGRTGSGKSTLILALFRLVESSGGRILIDGIDISTIGLHDLRSRLSIIPQDPTLFDGTVRNNLDPLEQHSDDEIWQALEKCQLSTAVSQLENKLDSIVTANGENWSVGQRQLFCLGRILLRKSRILVLDEATSSVDTETDAVMQKILRQDFADCTVISIAHRIPSVMDSDKVLVLNGGIVKEFDSPSALLEQPASLFSALVAEYSARAET</sequence>